<keyword evidence="4" id="KW-1053">Target membrane</keyword>
<proteinExistence type="predicted"/>
<evidence type="ECO:0000256" key="1">
    <source>
        <dbReference type="ARBA" id="ARBA00004175"/>
    </source>
</evidence>
<dbReference type="AlphaFoldDB" id="A0A3P8SCL9"/>
<comment type="subcellular location">
    <subcellularLocation>
        <location evidence="2">Nematocyst</location>
    </subcellularLocation>
    <subcellularLocation>
        <location evidence="1">Target cell membrane</location>
    </subcellularLocation>
</comment>
<evidence type="ECO:0000256" key="2">
    <source>
        <dbReference type="ARBA" id="ARBA00004532"/>
    </source>
</evidence>
<evidence type="ECO:0000256" key="3">
    <source>
        <dbReference type="ARBA" id="ARBA00022537"/>
    </source>
</evidence>
<organism evidence="6 7">
    <name type="scientific">Amphiprion percula</name>
    <name type="common">Orange clownfish</name>
    <name type="synonym">Lutjanus percula</name>
    <dbReference type="NCBI Taxonomy" id="161767"/>
    <lineage>
        <taxon>Eukaryota</taxon>
        <taxon>Metazoa</taxon>
        <taxon>Chordata</taxon>
        <taxon>Craniata</taxon>
        <taxon>Vertebrata</taxon>
        <taxon>Euteleostomi</taxon>
        <taxon>Actinopterygii</taxon>
        <taxon>Neopterygii</taxon>
        <taxon>Teleostei</taxon>
        <taxon>Neoteleostei</taxon>
        <taxon>Acanthomorphata</taxon>
        <taxon>Ovalentaria</taxon>
        <taxon>Pomacentridae</taxon>
        <taxon>Amphiprion</taxon>
    </lineage>
</organism>
<dbReference type="InterPro" id="IPR050677">
    <property type="entry name" value="Actinoporin_PFT"/>
</dbReference>
<dbReference type="OMA" id="CFSSTHI"/>
<keyword evidence="3" id="KW-1052">Target cell membrane</keyword>
<dbReference type="GO" id="GO:0006812">
    <property type="term" value="P:monoatomic cation transport"/>
    <property type="evidence" value="ECO:0007669"/>
    <property type="project" value="InterPro"/>
</dbReference>
<dbReference type="GO" id="GO:0046931">
    <property type="term" value="P:pore complex assembly"/>
    <property type="evidence" value="ECO:0007669"/>
    <property type="project" value="InterPro"/>
</dbReference>
<evidence type="ECO:0000313" key="7">
    <source>
        <dbReference type="Proteomes" id="UP000265080"/>
    </source>
</evidence>
<dbReference type="Pfam" id="PF06369">
    <property type="entry name" value="Anemone_cytotox"/>
    <property type="match status" value="1"/>
</dbReference>
<keyword evidence="7" id="KW-1185">Reference proteome</keyword>
<dbReference type="GO" id="GO:0015267">
    <property type="term" value="F:channel activity"/>
    <property type="evidence" value="ECO:0007669"/>
    <property type="project" value="InterPro"/>
</dbReference>
<protein>
    <submittedName>
        <fullName evidence="6">Uncharacterized protein</fullName>
    </submittedName>
</protein>
<accession>A0A3P8SCL9</accession>
<dbReference type="SUPFAM" id="SSF63724">
    <property type="entry name" value="Cytolysin/lectin"/>
    <property type="match status" value="1"/>
</dbReference>
<evidence type="ECO:0000313" key="6">
    <source>
        <dbReference type="Ensembl" id="ENSAPEP00000009902.1"/>
    </source>
</evidence>
<dbReference type="GO" id="GO:0044218">
    <property type="term" value="C:other organism cell membrane"/>
    <property type="evidence" value="ECO:0007669"/>
    <property type="project" value="UniProtKB-KW"/>
</dbReference>
<dbReference type="InterPro" id="IPR015926">
    <property type="entry name" value="Cytolysin/lectin"/>
</dbReference>
<dbReference type="GO" id="GO:0042151">
    <property type="term" value="C:nematocyst"/>
    <property type="evidence" value="ECO:0007669"/>
    <property type="project" value="UniProtKB-SubCell"/>
</dbReference>
<sequence>MGNRQCAVGINNNTNNYMLRNPIVYVYSGHCQDALPSTLGPSENGSALFTKTPNTACGAVGVFTYDLYSESTNRDEKKMAVMFSNPYNFNFYSNLYAVGLFDKNELVDYSLYDKMYYKTGIEFVRDHAGSDLIYKGNGLIISATMTDSYQPQLDVNIISSING</sequence>
<dbReference type="PANTHER" id="PTHR40388:SF2">
    <property type="entry name" value="ACTINOPORIN-LIKE PROTEIN"/>
    <property type="match status" value="1"/>
</dbReference>
<dbReference type="STRING" id="161767.ENSAPEP00000009902"/>
<evidence type="ECO:0000256" key="4">
    <source>
        <dbReference type="ARBA" id="ARBA00023298"/>
    </source>
</evidence>
<dbReference type="GO" id="GO:0046930">
    <property type="term" value="C:pore complex"/>
    <property type="evidence" value="ECO:0007669"/>
    <property type="project" value="InterPro"/>
</dbReference>
<name>A0A3P8SCL9_AMPPE</name>
<reference evidence="6" key="2">
    <citation type="submission" date="2025-08" db="UniProtKB">
        <authorList>
            <consortium name="Ensembl"/>
        </authorList>
    </citation>
    <scope>IDENTIFICATION</scope>
</reference>
<dbReference type="Proteomes" id="UP000265080">
    <property type="component" value="Chromosome 14"/>
</dbReference>
<dbReference type="Gene3D" id="2.60.270.20">
    <property type="entry name" value="Cytolysin/lectin"/>
    <property type="match status" value="1"/>
</dbReference>
<dbReference type="GO" id="GO:0051715">
    <property type="term" value="P:cytolysis in another organism"/>
    <property type="evidence" value="ECO:0007669"/>
    <property type="project" value="InterPro"/>
</dbReference>
<reference evidence="6 7" key="1">
    <citation type="submission" date="2018-03" db="EMBL/GenBank/DDBJ databases">
        <title>Finding Nemo's genes: A chromosome-scale reference assembly of the genome of the orange clownfish Amphiprion percula.</title>
        <authorList>
            <person name="Lehmann R."/>
        </authorList>
    </citation>
    <scope>NUCLEOTIDE SEQUENCE</scope>
</reference>
<keyword evidence="4" id="KW-0472">Membrane</keyword>
<evidence type="ECO:0000256" key="5">
    <source>
        <dbReference type="ARBA" id="ARBA00023331"/>
    </source>
</evidence>
<dbReference type="Ensembl" id="ENSAPET00000010170.1">
    <property type="protein sequence ID" value="ENSAPEP00000009902.1"/>
    <property type="gene ID" value="ENSAPEG00000007110.1"/>
</dbReference>
<dbReference type="PANTHER" id="PTHR40388">
    <property type="entry name" value="BRYOPORIN"/>
    <property type="match status" value="1"/>
</dbReference>
<reference evidence="6" key="3">
    <citation type="submission" date="2025-09" db="UniProtKB">
        <authorList>
            <consortium name="Ensembl"/>
        </authorList>
    </citation>
    <scope>IDENTIFICATION</scope>
</reference>
<dbReference type="GeneTree" id="ENSGT00940000164286"/>
<keyword evidence="5" id="KW-0166">Nematocyst</keyword>
<dbReference type="InterPro" id="IPR009104">
    <property type="entry name" value="Anemon_actinoporin-like"/>
</dbReference>